<dbReference type="InterPro" id="IPR013099">
    <property type="entry name" value="K_chnl_dom"/>
</dbReference>
<evidence type="ECO:0000259" key="2">
    <source>
        <dbReference type="Pfam" id="PF07885"/>
    </source>
</evidence>
<evidence type="ECO:0000256" key="1">
    <source>
        <dbReference type="SAM" id="Phobius"/>
    </source>
</evidence>
<keyword evidence="1" id="KW-1133">Transmembrane helix</keyword>
<keyword evidence="1" id="KW-0812">Transmembrane</keyword>
<sequence>MTKLIKLYTSKTFRVLSGYFSQLLLSLILLFVFRPYDRGLIYSSIWQFVFLVVFLSAIFNCKHSRKVKIAASCFAIPALVFHFLHLAFPSTTFIIIFLVFVIIFTFIITTSIINQVVVNARVRLETLKGVVCAYFMVAFGFAFIYYLLDLVSPGTFHADFFQAETISHSRYLSEMMYFSFVTLLTIGYGDIIAVKDVGQTFTILEGIIGQFYIAILVSRLVAVYSFFEHKLHLVAKSDAKKDPNG</sequence>
<protein>
    <submittedName>
        <fullName evidence="3">Protein lctB</fullName>
    </submittedName>
</protein>
<evidence type="ECO:0000313" key="3">
    <source>
        <dbReference type="EMBL" id="CCB89256.1"/>
    </source>
</evidence>
<proteinExistence type="predicted"/>
<feature type="transmembrane region" description="Helical" evidence="1">
    <location>
        <begin position="94"/>
        <end position="117"/>
    </location>
</feature>
<dbReference type="eggNOG" id="ENOG5032Y28">
    <property type="taxonomic scope" value="Bacteria"/>
</dbReference>
<feature type="transmembrane region" description="Helical" evidence="1">
    <location>
        <begin position="69"/>
        <end position="88"/>
    </location>
</feature>
<dbReference type="KEGG" id="sng:SNE_A13790"/>
<feature type="transmembrane region" description="Helical" evidence="1">
    <location>
        <begin position="129"/>
        <end position="148"/>
    </location>
</feature>
<organism evidence="3 4">
    <name type="scientific">Simkania negevensis (strain ATCC VR-1471 / DSM 27360 / Z)</name>
    <dbReference type="NCBI Taxonomy" id="331113"/>
    <lineage>
        <taxon>Bacteria</taxon>
        <taxon>Pseudomonadati</taxon>
        <taxon>Chlamydiota</taxon>
        <taxon>Chlamydiia</taxon>
        <taxon>Parachlamydiales</taxon>
        <taxon>Simkaniaceae</taxon>
        <taxon>Simkania</taxon>
    </lineage>
</organism>
<dbReference type="OrthoDB" id="9813518at2"/>
<feature type="transmembrane region" description="Helical" evidence="1">
    <location>
        <begin position="175"/>
        <end position="194"/>
    </location>
</feature>
<dbReference type="Gene3D" id="1.10.287.70">
    <property type="match status" value="1"/>
</dbReference>
<dbReference type="Proteomes" id="UP000000496">
    <property type="component" value="Chromosome gsn.131"/>
</dbReference>
<name>F8L5E9_SIMNZ</name>
<gene>
    <name evidence="3" type="primary">lctB</name>
    <name evidence="3" type="ordered locus">SNE_A13790</name>
</gene>
<feature type="domain" description="Potassium channel" evidence="2">
    <location>
        <begin position="139"/>
        <end position="223"/>
    </location>
</feature>
<reference key="1">
    <citation type="journal article" date="2011" name="Mol. Biol. Evol.">
        <title>Unity in variety -- the pan-genome of the Chlamydiae.</title>
        <authorList>
            <person name="Collingro A."/>
            <person name="Tischler P."/>
            <person name="Weinmaier T."/>
            <person name="Penz T."/>
            <person name="Heinz E."/>
            <person name="Brunham R.C."/>
            <person name="Read T.D."/>
            <person name="Bavoil P.M."/>
            <person name="Sachse K."/>
            <person name="Kahane S."/>
            <person name="Friedman M.G."/>
            <person name="Rattei T."/>
            <person name="Myers G.S.A."/>
            <person name="Horn M."/>
        </authorList>
    </citation>
    <scope>NUCLEOTIDE SEQUENCE</scope>
    <source>
        <strain>Z</strain>
    </source>
</reference>
<dbReference type="STRING" id="331113.SNE_A13790"/>
<dbReference type="RefSeq" id="WP_013943723.1">
    <property type="nucleotide sequence ID" value="NC_015713.1"/>
</dbReference>
<feature type="transmembrane region" description="Helical" evidence="1">
    <location>
        <begin position="206"/>
        <end position="227"/>
    </location>
</feature>
<keyword evidence="4" id="KW-1185">Reference proteome</keyword>
<accession>F8L5E9</accession>
<dbReference type="EMBL" id="FR872582">
    <property type="protein sequence ID" value="CCB89256.1"/>
    <property type="molecule type" value="Genomic_DNA"/>
</dbReference>
<reference evidence="3 4" key="2">
    <citation type="journal article" date="2011" name="Mol. Biol. Evol.">
        <title>Unity in variety--the pan-genome of the Chlamydiae.</title>
        <authorList>
            <person name="Collingro A."/>
            <person name="Tischler P."/>
            <person name="Weinmaier T."/>
            <person name="Penz T."/>
            <person name="Heinz E."/>
            <person name="Brunham R.C."/>
            <person name="Read T.D."/>
            <person name="Bavoil P.M."/>
            <person name="Sachse K."/>
            <person name="Kahane S."/>
            <person name="Friedman M.G."/>
            <person name="Rattei T."/>
            <person name="Myers G.S."/>
            <person name="Horn M."/>
        </authorList>
    </citation>
    <scope>NUCLEOTIDE SEQUENCE [LARGE SCALE GENOMIC DNA]</scope>
    <source>
        <strain evidence="4">ATCC VR-1471 / Z</strain>
    </source>
</reference>
<dbReference type="SUPFAM" id="SSF81324">
    <property type="entry name" value="Voltage-gated potassium channels"/>
    <property type="match status" value="1"/>
</dbReference>
<evidence type="ECO:0000313" key="4">
    <source>
        <dbReference type="Proteomes" id="UP000000496"/>
    </source>
</evidence>
<dbReference type="Pfam" id="PF07885">
    <property type="entry name" value="Ion_trans_2"/>
    <property type="match status" value="1"/>
</dbReference>
<feature type="transmembrane region" description="Helical" evidence="1">
    <location>
        <begin position="12"/>
        <end position="33"/>
    </location>
</feature>
<dbReference type="HOGENOM" id="CLU_089632_1_0_0"/>
<keyword evidence="1" id="KW-0472">Membrane</keyword>
<feature type="transmembrane region" description="Helical" evidence="1">
    <location>
        <begin position="39"/>
        <end position="57"/>
    </location>
</feature>
<dbReference type="AlphaFoldDB" id="F8L5E9"/>